<sequence>MATSDDESGSSWASLTSSWSSRKRRKTRHFDRRSLGRSRDVPGVSSDDSSLNGEKHDFFPTPWEIEDLEDVGVLFAKDPISMNEMLERLKGNTRIDFPSFVKTFSDFVKEALSFSYNIDEFHQLRSNAPKYSRKELTQTLDRVNVNLLALEKRWKATVHEYVDKESDEELFHRLIGFFSMRVFCFIQSLRDYIRKIREKNDGSYKGLMKKFTEMLFLDPGDDESSRTEMVIRNKKVGRKPDVRYWEMSSEGEDTGGLVMLTEVKHSPFTPITSEDGIWIESRLKREVLGQIGAELLTECDNSFCPGIVLGIVCMRTEIIFVMLNISLKHYNAIIGNKDIDGECATINYSRSYDILNVADREEIVGTLLWLACVQKKNLHQYYLGE</sequence>
<reference evidence="2" key="1">
    <citation type="submission" date="2019-08" db="EMBL/GenBank/DDBJ databases">
        <title>The improved chromosome-level genome for the pearl oyster Pinctada fucata martensii using PacBio sequencing and Hi-C.</title>
        <authorList>
            <person name="Zheng Z."/>
        </authorList>
    </citation>
    <scope>NUCLEOTIDE SEQUENCE</scope>
    <source>
        <strain evidence="2">ZZ-2019</strain>
        <tissue evidence="2">Adductor muscle</tissue>
    </source>
</reference>
<organism evidence="2 3">
    <name type="scientific">Pinctada imbricata</name>
    <name type="common">Atlantic pearl-oyster</name>
    <name type="synonym">Pinctada martensii</name>
    <dbReference type="NCBI Taxonomy" id="66713"/>
    <lineage>
        <taxon>Eukaryota</taxon>
        <taxon>Metazoa</taxon>
        <taxon>Spiralia</taxon>
        <taxon>Lophotrochozoa</taxon>
        <taxon>Mollusca</taxon>
        <taxon>Bivalvia</taxon>
        <taxon>Autobranchia</taxon>
        <taxon>Pteriomorphia</taxon>
        <taxon>Pterioida</taxon>
        <taxon>Pterioidea</taxon>
        <taxon>Pteriidae</taxon>
        <taxon>Pinctada</taxon>
    </lineage>
</organism>
<evidence type="ECO:0000313" key="2">
    <source>
        <dbReference type="EMBL" id="KAK3103877.1"/>
    </source>
</evidence>
<evidence type="ECO:0000256" key="1">
    <source>
        <dbReference type="SAM" id="MobiDB-lite"/>
    </source>
</evidence>
<feature type="region of interest" description="Disordered" evidence="1">
    <location>
        <begin position="1"/>
        <end position="55"/>
    </location>
</feature>
<protein>
    <submittedName>
        <fullName evidence="2">Uncharacterized protein</fullName>
    </submittedName>
</protein>
<feature type="compositionally biased region" description="Basic residues" evidence="1">
    <location>
        <begin position="21"/>
        <end position="31"/>
    </location>
</feature>
<gene>
    <name evidence="2" type="ORF">FSP39_022585</name>
</gene>
<feature type="compositionally biased region" description="Low complexity" evidence="1">
    <location>
        <begin position="9"/>
        <end position="20"/>
    </location>
</feature>
<dbReference type="AlphaFoldDB" id="A0AA89CBI5"/>
<dbReference type="EMBL" id="VSWD01000005">
    <property type="protein sequence ID" value="KAK3103877.1"/>
    <property type="molecule type" value="Genomic_DNA"/>
</dbReference>
<accession>A0AA89CBI5</accession>
<dbReference type="Proteomes" id="UP001186944">
    <property type="component" value="Unassembled WGS sequence"/>
</dbReference>
<evidence type="ECO:0000313" key="3">
    <source>
        <dbReference type="Proteomes" id="UP001186944"/>
    </source>
</evidence>
<keyword evidence="3" id="KW-1185">Reference proteome</keyword>
<name>A0AA89CBI5_PINIB</name>
<proteinExistence type="predicted"/>
<comment type="caution">
    <text evidence="2">The sequence shown here is derived from an EMBL/GenBank/DDBJ whole genome shotgun (WGS) entry which is preliminary data.</text>
</comment>